<keyword evidence="2" id="KW-1133">Transmembrane helix</keyword>
<keyword evidence="2" id="KW-0472">Membrane</keyword>
<evidence type="ECO:0000256" key="1">
    <source>
        <dbReference type="ARBA" id="ARBA00022741"/>
    </source>
</evidence>
<dbReference type="SMART" id="SM00173">
    <property type="entry name" value="RAS"/>
    <property type="match status" value="1"/>
</dbReference>
<dbReference type="VEuPathDB" id="AmoebaDB:NF0098950"/>
<dbReference type="GO" id="GO:0003924">
    <property type="term" value="F:GTPase activity"/>
    <property type="evidence" value="ECO:0007669"/>
    <property type="project" value="InterPro"/>
</dbReference>
<protein>
    <submittedName>
        <fullName evidence="3">Uncharacterized protein</fullName>
    </submittedName>
</protein>
<keyword evidence="2" id="KW-0812">Transmembrane</keyword>
<reference evidence="3 4" key="1">
    <citation type="journal article" date="2019" name="Sci. Rep.">
        <title>Nanopore sequencing improves the draft genome of the human pathogenic amoeba Naegleria fowleri.</title>
        <authorList>
            <person name="Liechti N."/>
            <person name="Schurch N."/>
            <person name="Bruggmann R."/>
            <person name="Wittwer M."/>
        </authorList>
    </citation>
    <scope>NUCLEOTIDE SEQUENCE [LARGE SCALE GENOMIC DNA]</scope>
    <source>
        <strain evidence="3 4">ATCC 30894</strain>
    </source>
</reference>
<dbReference type="EMBL" id="VFQX01000016">
    <property type="protein sequence ID" value="KAF0981252.1"/>
    <property type="molecule type" value="Genomic_DNA"/>
</dbReference>
<dbReference type="InterPro" id="IPR001806">
    <property type="entry name" value="Small_GTPase"/>
</dbReference>
<dbReference type="GO" id="GO:0005525">
    <property type="term" value="F:GTP binding"/>
    <property type="evidence" value="ECO:0007669"/>
    <property type="project" value="InterPro"/>
</dbReference>
<organism evidence="3 4">
    <name type="scientific">Naegleria fowleri</name>
    <name type="common">Brain eating amoeba</name>
    <dbReference type="NCBI Taxonomy" id="5763"/>
    <lineage>
        <taxon>Eukaryota</taxon>
        <taxon>Discoba</taxon>
        <taxon>Heterolobosea</taxon>
        <taxon>Tetramitia</taxon>
        <taxon>Eutetramitia</taxon>
        <taxon>Vahlkampfiidae</taxon>
        <taxon>Naegleria</taxon>
    </lineage>
</organism>
<name>A0A6A5C3C9_NAEFO</name>
<gene>
    <name evidence="3" type="ORF">FDP41_013040</name>
</gene>
<dbReference type="GeneID" id="68120255"/>
<dbReference type="RefSeq" id="XP_044565965.1">
    <property type="nucleotide sequence ID" value="XM_044703627.1"/>
</dbReference>
<comment type="caution">
    <text evidence="3">The sequence shown here is derived from an EMBL/GenBank/DDBJ whole genome shotgun (WGS) entry which is preliminary data.</text>
</comment>
<evidence type="ECO:0000313" key="3">
    <source>
        <dbReference type="EMBL" id="KAF0981252.1"/>
    </source>
</evidence>
<dbReference type="AlphaFoldDB" id="A0A6A5C3C9"/>
<dbReference type="SUPFAM" id="SSF52540">
    <property type="entry name" value="P-loop containing nucleoside triphosphate hydrolases"/>
    <property type="match status" value="1"/>
</dbReference>
<dbReference type="Pfam" id="PF00071">
    <property type="entry name" value="Ras"/>
    <property type="match status" value="1"/>
</dbReference>
<dbReference type="VEuPathDB" id="AmoebaDB:NfTy_078480"/>
<keyword evidence="4" id="KW-1185">Reference proteome</keyword>
<evidence type="ECO:0000313" key="4">
    <source>
        <dbReference type="Proteomes" id="UP000444721"/>
    </source>
</evidence>
<dbReference type="PROSITE" id="PS51419">
    <property type="entry name" value="RAB"/>
    <property type="match status" value="1"/>
</dbReference>
<keyword evidence="1" id="KW-0547">Nucleotide-binding</keyword>
<sequence length="282" mass="32668">MIQRQQQTTSNRSDALNVHVVMVDFEIHSSQSCRNSSSHSEIHLKDLTLFQKLKKQMITNPLKPKNHTFKILIIGGSQVGKYSLACSFSKFKNLKGYAELISFVSNVISFDHVQITGHVFMDPADGVIHVLDVSQTCQSNREEFHKWNLFVLKGLVKDNALHVVVGNKNDLSNEERRMTFQEGQKLAKELNYPYVETSAWSPNSFHVFEMMLQKIYTRQNERTNPWLRSTFVINESNGRIMKVRESKQHEQLMTQPFKYQKKMIIVLFVIKVVTVISVFMVL</sequence>
<dbReference type="Gene3D" id="3.40.50.300">
    <property type="entry name" value="P-loop containing nucleotide triphosphate hydrolases"/>
    <property type="match status" value="1"/>
</dbReference>
<dbReference type="SMART" id="SM00175">
    <property type="entry name" value="RAB"/>
    <property type="match status" value="1"/>
</dbReference>
<dbReference type="VEuPathDB" id="AmoebaDB:NF0098960"/>
<dbReference type="PRINTS" id="PR00449">
    <property type="entry name" value="RASTRNSFRMNG"/>
</dbReference>
<accession>A0A6A5C3C9</accession>
<dbReference type="VEuPathDB" id="AmoebaDB:FDP41_013040"/>
<proteinExistence type="predicted"/>
<dbReference type="PANTHER" id="PTHR47978">
    <property type="match status" value="1"/>
</dbReference>
<dbReference type="Proteomes" id="UP000444721">
    <property type="component" value="Unassembled WGS sequence"/>
</dbReference>
<dbReference type="InterPro" id="IPR027417">
    <property type="entry name" value="P-loop_NTPase"/>
</dbReference>
<evidence type="ECO:0000256" key="2">
    <source>
        <dbReference type="SAM" id="Phobius"/>
    </source>
</evidence>
<feature type="transmembrane region" description="Helical" evidence="2">
    <location>
        <begin position="263"/>
        <end position="281"/>
    </location>
</feature>
<dbReference type="OrthoDB" id="10503361at2759"/>